<gene>
    <name evidence="3" type="ORF">EDM21_19795</name>
</gene>
<dbReference type="Proteomes" id="UP000490800">
    <property type="component" value="Unassembled WGS sequence"/>
</dbReference>
<protein>
    <submittedName>
        <fullName evidence="3">SPFH domain-containing protein</fullName>
    </submittedName>
</protein>
<evidence type="ECO:0000259" key="2">
    <source>
        <dbReference type="SMART" id="SM00244"/>
    </source>
</evidence>
<sequence>MKERNVWKLNGFIGVLAVLALLAAGAYLLIAEMIIPAVILFVLALIPISGFTVVQPNQGMIVNFFGRYSGTIRDSGFWITIPFTERKKISLRVRNFNSVKLKVNDVDGNPIEIASVVVFRVVDTAKAMFEVDNYQTFVEIQSETGLRHVASKYPYDSYNGEAYSLRANTEEIAEELTHELERRLNVAGVEVLESRLTHLAYSTEIASAMLQRQQASAIISAREKIVEGAVSMVQMAISRLQAEGVVELDEERKAAMINNLLVAVVSDRSAQPVINSGSIY</sequence>
<reference evidence="3 4" key="1">
    <citation type="journal article" date="2019" name="Microorganisms">
        <title>Paenibacillus lutrae sp. nov., A Chitinolytic Species Isolated from A River Otter in Castril Natural Park, Granada, Spain.</title>
        <authorList>
            <person name="Rodriguez M."/>
            <person name="Reina J.C."/>
            <person name="Bejar V."/>
            <person name="Llamas I."/>
        </authorList>
    </citation>
    <scope>NUCLEOTIDE SEQUENCE [LARGE SCALE GENOMIC DNA]</scope>
    <source>
        <strain evidence="3 4">N10</strain>
    </source>
</reference>
<dbReference type="PANTHER" id="PTHR43446:SF1">
    <property type="entry name" value="BAND 7 DOMAIN-CONTAINING PROTEIN"/>
    <property type="match status" value="1"/>
</dbReference>
<organism evidence="3 4">
    <name type="scientific">Paenibacillus lutrae</name>
    <dbReference type="NCBI Taxonomy" id="2078573"/>
    <lineage>
        <taxon>Bacteria</taxon>
        <taxon>Bacillati</taxon>
        <taxon>Bacillota</taxon>
        <taxon>Bacilli</taxon>
        <taxon>Bacillales</taxon>
        <taxon>Paenibacillaceae</taxon>
        <taxon>Paenibacillus</taxon>
    </lineage>
</organism>
<name>A0A7X3FL50_9BACL</name>
<feature type="transmembrane region" description="Helical" evidence="1">
    <location>
        <begin position="7"/>
        <end position="28"/>
    </location>
</feature>
<evidence type="ECO:0000313" key="4">
    <source>
        <dbReference type="Proteomes" id="UP000490800"/>
    </source>
</evidence>
<dbReference type="OrthoDB" id="9813479at2"/>
<keyword evidence="4" id="KW-1185">Reference proteome</keyword>
<dbReference type="InterPro" id="IPR036013">
    <property type="entry name" value="Band_7/SPFH_dom_sf"/>
</dbReference>
<keyword evidence="1" id="KW-1133">Transmembrane helix</keyword>
<keyword evidence="1" id="KW-0812">Transmembrane</keyword>
<dbReference type="PANTHER" id="PTHR43446">
    <property type="entry name" value="MEMBRANE PROTEIN-RELATED"/>
    <property type="match status" value="1"/>
</dbReference>
<dbReference type="InterPro" id="IPR001107">
    <property type="entry name" value="Band_7"/>
</dbReference>
<dbReference type="SMART" id="SM00244">
    <property type="entry name" value="PHB"/>
    <property type="match status" value="1"/>
</dbReference>
<dbReference type="AlphaFoldDB" id="A0A7X3FL50"/>
<dbReference type="SUPFAM" id="SSF117892">
    <property type="entry name" value="Band 7/SPFH domain"/>
    <property type="match status" value="1"/>
</dbReference>
<dbReference type="Gene3D" id="3.30.479.30">
    <property type="entry name" value="Band 7 domain"/>
    <property type="match status" value="1"/>
</dbReference>
<evidence type="ECO:0000256" key="1">
    <source>
        <dbReference type="SAM" id="Phobius"/>
    </source>
</evidence>
<feature type="domain" description="Band 7" evidence="2">
    <location>
        <begin position="49"/>
        <end position="213"/>
    </location>
</feature>
<accession>A0A7X3FL50</accession>
<keyword evidence="1" id="KW-0472">Membrane</keyword>
<proteinExistence type="predicted"/>
<evidence type="ECO:0000313" key="3">
    <source>
        <dbReference type="EMBL" id="MVP01741.1"/>
    </source>
</evidence>
<dbReference type="CDD" id="cd03402">
    <property type="entry name" value="SPFH_like_u2"/>
    <property type="match status" value="1"/>
</dbReference>
<comment type="caution">
    <text evidence="3">The sequence shown here is derived from an EMBL/GenBank/DDBJ whole genome shotgun (WGS) entry which is preliminary data.</text>
</comment>
<dbReference type="RefSeq" id="WP_157338177.1">
    <property type="nucleotide sequence ID" value="NZ_RHLK01000015.1"/>
</dbReference>
<feature type="transmembrane region" description="Helical" evidence="1">
    <location>
        <begin position="34"/>
        <end position="54"/>
    </location>
</feature>
<dbReference type="EMBL" id="RHLK01000015">
    <property type="protein sequence ID" value="MVP01741.1"/>
    <property type="molecule type" value="Genomic_DNA"/>
</dbReference>
<dbReference type="Pfam" id="PF01145">
    <property type="entry name" value="Band_7"/>
    <property type="match status" value="1"/>
</dbReference>